<proteinExistence type="predicted"/>
<gene>
    <name evidence="1" type="ORF">COO91_02842</name>
</gene>
<keyword evidence="2" id="KW-1185">Reference proteome</keyword>
<dbReference type="Proteomes" id="UP000232003">
    <property type="component" value="Chromosome"/>
</dbReference>
<accession>A0A2K8SNM7</accession>
<protein>
    <submittedName>
        <fullName evidence="1">Uncharacterized protein</fullName>
    </submittedName>
</protein>
<name>A0A2K8SNM7_9NOSO</name>
<evidence type="ECO:0000313" key="1">
    <source>
        <dbReference type="EMBL" id="AUB36913.1"/>
    </source>
</evidence>
<dbReference type="EMBL" id="CP024785">
    <property type="protein sequence ID" value="AUB36913.1"/>
    <property type="molecule type" value="Genomic_DNA"/>
</dbReference>
<organism evidence="1 2">
    <name type="scientific">Nostoc flagelliforme CCNUN1</name>
    <dbReference type="NCBI Taxonomy" id="2038116"/>
    <lineage>
        <taxon>Bacteria</taxon>
        <taxon>Bacillati</taxon>
        <taxon>Cyanobacteriota</taxon>
        <taxon>Cyanophyceae</taxon>
        <taxon>Nostocales</taxon>
        <taxon>Nostocaceae</taxon>
        <taxon>Nostoc</taxon>
    </lineage>
</organism>
<evidence type="ECO:0000313" key="2">
    <source>
        <dbReference type="Proteomes" id="UP000232003"/>
    </source>
</evidence>
<reference evidence="1 2" key="1">
    <citation type="submission" date="2017-11" db="EMBL/GenBank/DDBJ databases">
        <title>Complete genome of a free-living desiccation-tolerant cyanobacterium and its photosynthetic adaptation to extreme terrestrial habitat.</title>
        <authorList>
            <person name="Shang J."/>
        </authorList>
    </citation>
    <scope>NUCLEOTIDE SEQUENCE [LARGE SCALE GENOMIC DNA]</scope>
    <source>
        <strain evidence="1 2">CCNUN1</strain>
    </source>
</reference>
<dbReference type="KEGG" id="nfl:COO91_02842"/>
<dbReference type="AlphaFoldDB" id="A0A2K8SNM7"/>
<sequence length="39" mass="4158">MVGEFWTGDFIFLLGMGHGGDEGAGGKFLTPNSRNLNIT</sequence>